<proteinExistence type="predicted"/>
<dbReference type="EMBL" id="QGNW01001360">
    <property type="protein sequence ID" value="RVW44177.1"/>
    <property type="molecule type" value="Genomic_DNA"/>
</dbReference>
<gene>
    <name evidence="1" type="ORF">CK203_089414</name>
</gene>
<comment type="caution">
    <text evidence="1">The sequence shown here is derived from an EMBL/GenBank/DDBJ whole genome shotgun (WGS) entry which is preliminary data.</text>
</comment>
<accession>A0A438E8S1</accession>
<protein>
    <submittedName>
        <fullName evidence="1">Uncharacterized protein</fullName>
    </submittedName>
</protein>
<dbReference type="Proteomes" id="UP000288805">
    <property type="component" value="Unassembled WGS sequence"/>
</dbReference>
<name>A0A438E8S1_VITVI</name>
<dbReference type="AlphaFoldDB" id="A0A438E8S1"/>
<organism evidence="1 2">
    <name type="scientific">Vitis vinifera</name>
    <name type="common">Grape</name>
    <dbReference type="NCBI Taxonomy" id="29760"/>
    <lineage>
        <taxon>Eukaryota</taxon>
        <taxon>Viridiplantae</taxon>
        <taxon>Streptophyta</taxon>
        <taxon>Embryophyta</taxon>
        <taxon>Tracheophyta</taxon>
        <taxon>Spermatophyta</taxon>
        <taxon>Magnoliopsida</taxon>
        <taxon>eudicotyledons</taxon>
        <taxon>Gunneridae</taxon>
        <taxon>Pentapetalae</taxon>
        <taxon>rosids</taxon>
        <taxon>Vitales</taxon>
        <taxon>Vitaceae</taxon>
        <taxon>Viteae</taxon>
        <taxon>Vitis</taxon>
    </lineage>
</organism>
<evidence type="ECO:0000313" key="1">
    <source>
        <dbReference type="EMBL" id="RVW44177.1"/>
    </source>
</evidence>
<sequence>MAKDTFKVNGYRLKAIHEPFKPEKEEINLLDASKSLSKEGFAGPAKASMAHECHFAAQEPPFRNCETHCEVVKPDFATKILFRRVFRNCEGEFGTRVPLRSTAAKCIAKWLRKWHFAAKMAFCCENGILLRKWHFAAKMAFCLRKWHFAAKLAFCCETQTDP</sequence>
<evidence type="ECO:0000313" key="2">
    <source>
        <dbReference type="Proteomes" id="UP000288805"/>
    </source>
</evidence>
<reference evidence="1 2" key="1">
    <citation type="journal article" date="2018" name="PLoS Genet.">
        <title>Population sequencing reveals clonal diversity and ancestral inbreeding in the grapevine cultivar Chardonnay.</title>
        <authorList>
            <person name="Roach M.J."/>
            <person name="Johnson D.L."/>
            <person name="Bohlmann J."/>
            <person name="van Vuuren H.J."/>
            <person name="Jones S.J."/>
            <person name="Pretorius I.S."/>
            <person name="Schmidt S.A."/>
            <person name="Borneman A.R."/>
        </authorList>
    </citation>
    <scope>NUCLEOTIDE SEQUENCE [LARGE SCALE GENOMIC DNA]</scope>
    <source>
        <strain evidence="2">cv. Chardonnay</strain>
        <tissue evidence="1">Leaf</tissue>
    </source>
</reference>